<keyword evidence="2" id="KW-1185">Reference proteome</keyword>
<dbReference type="EMBL" id="VCLB01000012">
    <property type="protein sequence ID" value="TNB46150.1"/>
    <property type="molecule type" value="Genomic_DNA"/>
</dbReference>
<evidence type="ECO:0000313" key="2">
    <source>
        <dbReference type="Proteomes" id="UP000307874"/>
    </source>
</evidence>
<dbReference type="RefSeq" id="WP_138750209.1">
    <property type="nucleotide sequence ID" value="NZ_VCLB01000012.1"/>
</dbReference>
<proteinExistence type="predicted"/>
<gene>
    <name evidence="1" type="ORF">FF124_19805</name>
</gene>
<evidence type="ECO:0000313" key="1">
    <source>
        <dbReference type="EMBL" id="TNB46150.1"/>
    </source>
</evidence>
<reference evidence="1 2" key="2">
    <citation type="submission" date="2019-06" db="EMBL/GenBank/DDBJ databases">
        <title>Martelella lutilitoris sp. nov., isolated from a tidal mudflat.</title>
        <authorList>
            <person name="Kim Y.-J."/>
        </authorList>
    </citation>
    <scope>NUCLEOTIDE SEQUENCE [LARGE SCALE GENOMIC DNA]</scope>
    <source>
        <strain evidence="1 2">GH2-6</strain>
    </source>
</reference>
<organism evidence="1 2">
    <name type="scientific">Martelella lutilitoris</name>
    <dbReference type="NCBI Taxonomy" id="2583532"/>
    <lineage>
        <taxon>Bacteria</taxon>
        <taxon>Pseudomonadati</taxon>
        <taxon>Pseudomonadota</taxon>
        <taxon>Alphaproteobacteria</taxon>
        <taxon>Hyphomicrobiales</taxon>
        <taxon>Aurantimonadaceae</taxon>
        <taxon>Martelella</taxon>
    </lineage>
</organism>
<accession>A0A5C4JLC7</accession>
<name>A0A5C4JLC7_9HYPH</name>
<protein>
    <submittedName>
        <fullName evidence="1">Uncharacterized protein</fullName>
    </submittedName>
</protein>
<dbReference type="Proteomes" id="UP000307874">
    <property type="component" value="Unassembled WGS sequence"/>
</dbReference>
<dbReference type="AlphaFoldDB" id="A0A5C4JLC7"/>
<reference evidence="1 2" key="1">
    <citation type="submission" date="2019-05" db="EMBL/GenBank/DDBJ databases">
        <authorList>
            <person name="Lee S.D."/>
        </authorList>
    </citation>
    <scope>NUCLEOTIDE SEQUENCE [LARGE SCALE GENOMIC DNA]</scope>
    <source>
        <strain evidence="1 2">GH2-6</strain>
    </source>
</reference>
<comment type="caution">
    <text evidence="1">The sequence shown here is derived from an EMBL/GenBank/DDBJ whole genome shotgun (WGS) entry which is preliminary data.</text>
</comment>
<sequence length="62" mass="6202">MAVLGSNDQVALVLRDGALPADLGIDQVGKQVGDRTLAAALFAADAENRGGALGGKSIQPMP</sequence>